<sequence>MNKLSFTQSESARSESLNFIKDSIPKILWDKNTQDIQILKNLASQHPLFSSSILMRLNTQQLKLEQLKEIHINYFNAIVKIFTDALSMLIYQAHQLENHKNIFPAKQFHAKIYARYLLSLNLIDELGFNTHHLELSSPAKSHLVYFLNLLQQLNVNPENQENIAQEAFDIQNFIKKNLNSYANLLLILAITELQVIKYSEALRRNLEKFSPEYTQGYYDCHGIVEDSETLANDDNHEDDIWALFTQIFETEKYHQYEALLNQYLQLWKNFWNQQNNLAL</sequence>
<gene>
    <name evidence="1" type="ORF">B9T28_05030</name>
</gene>
<accession>A0A1Y3CKD6</accession>
<keyword evidence="2" id="KW-1185">Reference proteome</keyword>
<dbReference type="AlphaFoldDB" id="A0A1Y3CKD6"/>
<comment type="caution">
    <text evidence="1">The sequence shown here is derived from an EMBL/GenBank/DDBJ whole genome shotgun (WGS) entry which is preliminary data.</text>
</comment>
<dbReference type="EMBL" id="NEGB01000002">
    <property type="protein sequence ID" value="OTG66613.1"/>
    <property type="molecule type" value="Genomic_DNA"/>
</dbReference>
<proteinExistence type="predicted"/>
<dbReference type="OrthoDB" id="516940at2"/>
<dbReference type="Gene3D" id="1.20.910.10">
    <property type="entry name" value="Heme oxygenase-like"/>
    <property type="match status" value="1"/>
</dbReference>
<evidence type="ECO:0008006" key="3">
    <source>
        <dbReference type="Google" id="ProtNLM"/>
    </source>
</evidence>
<evidence type="ECO:0000313" key="1">
    <source>
        <dbReference type="EMBL" id="OTG66613.1"/>
    </source>
</evidence>
<protein>
    <recommendedName>
        <fullName evidence="3">Iron-containing redox enzyme family protein</fullName>
    </recommendedName>
</protein>
<name>A0A1Y3CKD6_9GAMM</name>
<dbReference type="RefSeq" id="WP_086202858.1">
    <property type="nucleotide sequence ID" value="NZ_NEGB01000002.1"/>
</dbReference>
<dbReference type="SUPFAM" id="SSF48613">
    <property type="entry name" value="Heme oxygenase-like"/>
    <property type="match status" value="1"/>
</dbReference>
<evidence type="ECO:0000313" key="2">
    <source>
        <dbReference type="Proteomes" id="UP000242765"/>
    </source>
</evidence>
<dbReference type="InterPro" id="IPR016084">
    <property type="entry name" value="Haem_Oase-like_multi-hlx"/>
</dbReference>
<organism evidence="1 2">
    <name type="scientific">Acinetobacter silvestris</name>
    <dbReference type="NCBI Taxonomy" id="1977882"/>
    <lineage>
        <taxon>Bacteria</taxon>
        <taxon>Pseudomonadati</taxon>
        <taxon>Pseudomonadota</taxon>
        <taxon>Gammaproteobacteria</taxon>
        <taxon>Moraxellales</taxon>
        <taxon>Moraxellaceae</taxon>
        <taxon>Acinetobacter</taxon>
    </lineage>
</organism>
<dbReference type="Proteomes" id="UP000242765">
    <property type="component" value="Unassembled WGS sequence"/>
</dbReference>
<reference evidence="1 2" key="1">
    <citation type="submission" date="2017-04" db="EMBL/GenBank/DDBJ databases">
        <title>High diversity of culturable Acinetobacter species in natural soil and water ecosystems.</title>
        <authorList>
            <person name="Nemec A."/>
            <person name="Radolfova-Krizova L."/>
        </authorList>
    </citation>
    <scope>NUCLEOTIDE SEQUENCE [LARGE SCALE GENOMIC DNA]</scope>
    <source>
        <strain evidence="1 2">ANC 4999</strain>
    </source>
</reference>